<dbReference type="RefSeq" id="WP_164512974.1">
    <property type="nucleotide sequence ID" value="NZ_CP114280.1"/>
</dbReference>
<keyword evidence="1" id="KW-0812">Transmembrane</keyword>
<gene>
    <name evidence="2" type="ORF">O1Q98_03960</name>
</gene>
<keyword evidence="1" id="KW-1133">Transmembrane helix</keyword>
<evidence type="ECO:0000256" key="1">
    <source>
        <dbReference type="SAM" id="Phobius"/>
    </source>
</evidence>
<keyword evidence="3" id="KW-1185">Reference proteome</keyword>
<accession>A0ABY8GCL1</accession>
<keyword evidence="1" id="KW-0472">Membrane</keyword>
<protein>
    <submittedName>
        <fullName evidence="2">Uncharacterized protein</fullName>
    </submittedName>
</protein>
<proteinExistence type="predicted"/>
<dbReference type="EMBL" id="CP114280">
    <property type="protein sequence ID" value="WFN57713.1"/>
    <property type="molecule type" value="Genomic_DNA"/>
</dbReference>
<organism evidence="2 3">
    <name type="scientific">Dickeya lacustris</name>
    <dbReference type="NCBI Taxonomy" id="2259638"/>
    <lineage>
        <taxon>Bacteria</taxon>
        <taxon>Pseudomonadati</taxon>
        <taxon>Pseudomonadota</taxon>
        <taxon>Gammaproteobacteria</taxon>
        <taxon>Enterobacterales</taxon>
        <taxon>Pectobacteriaceae</taxon>
        <taxon>Dickeya</taxon>
    </lineage>
</organism>
<name>A0ABY8GCL1_9GAMM</name>
<feature type="transmembrane region" description="Helical" evidence="1">
    <location>
        <begin position="12"/>
        <end position="32"/>
    </location>
</feature>
<dbReference type="Proteomes" id="UP001219630">
    <property type="component" value="Chromosome"/>
</dbReference>
<evidence type="ECO:0000313" key="3">
    <source>
        <dbReference type="Proteomes" id="UP001219630"/>
    </source>
</evidence>
<reference evidence="2 3" key="1">
    <citation type="submission" date="2022-12" db="EMBL/GenBank/DDBJ databases">
        <title>Complete genome sequencing of Dickeya lacustris type strain LMG30899.</title>
        <authorList>
            <person name="Dobhal S."/>
            <person name="Arizala D."/>
            <person name="Arif M."/>
        </authorList>
    </citation>
    <scope>NUCLEOTIDE SEQUENCE [LARGE SCALE GENOMIC DNA]</scope>
    <source>
        <strain evidence="2 3">LMG30899</strain>
    </source>
</reference>
<sequence length="96" mass="10923">MIFALPPTPSLISLANVSLFIATPFIATLLIFTPPENGAFLKQRQHRHFQDEKKPEPSFCRMPLQKTVQVLPVFSFQGDTVTIQILLLTDYALFLY</sequence>
<evidence type="ECO:0000313" key="2">
    <source>
        <dbReference type="EMBL" id="WFN57713.1"/>
    </source>
</evidence>